<evidence type="ECO:0000256" key="1">
    <source>
        <dbReference type="SAM" id="Phobius"/>
    </source>
</evidence>
<dbReference type="OrthoDB" id="737323at2759"/>
<dbReference type="PANTHER" id="PTHR33133">
    <property type="entry name" value="OS08G0107100 PROTEIN-RELATED"/>
    <property type="match status" value="1"/>
</dbReference>
<keyword evidence="1" id="KW-0812">Transmembrane</keyword>
<dbReference type="AlphaFoldDB" id="A0A7I8KLJ8"/>
<evidence type="ECO:0000313" key="3">
    <source>
        <dbReference type="Proteomes" id="UP000663760"/>
    </source>
</evidence>
<dbReference type="EMBL" id="LR746269">
    <property type="protein sequence ID" value="CAA7398669.1"/>
    <property type="molecule type" value="Genomic_DNA"/>
</dbReference>
<proteinExistence type="predicted"/>
<keyword evidence="1" id="KW-0472">Membrane</keyword>
<feature type="transmembrane region" description="Helical" evidence="1">
    <location>
        <begin position="140"/>
        <end position="161"/>
    </location>
</feature>
<gene>
    <name evidence="2" type="ORF">SI8410_06009334</name>
</gene>
<dbReference type="Proteomes" id="UP000663760">
    <property type="component" value="Chromosome 6"/>
</dbReference>
<dbReference type="PANTHER" id="PTHR33133:SF1">
    <property type="entry name" value="EXPRESSED PROTEIN-RELATED"/>
    <property type="match status" value="1"/>
</dbReference>
<evidence type="ECO:0000313" key="2">
    <source>
        <dbReference type="EMBL" id="CAA7398669.1"/>
    </source>
</evidence>
<feature type="transmembrane region" description="Helical" evidence="1">
    <location>
        <begin position="255"/>
        <end position="281"/>
    </location>
</feature>
<sequence>MAREEGLTLRSLEMVWKSWKLLWRSRKQLLLILLIFFLPFSILLGAFSFYIFHLVAVMIGMFMSMITGSVPPKMQVLVLDLRKLVIAEVANLLASILLSTLLDMAVIYTIAMALKEKEMTLKDLIFKIWKTWRGPVVTKLYVFFIASGYLNFSLLLIYAVIFGGGFTMGSIALASAIFILLFLLTIYLEMVWFQGIVVSVMEDYFGLSALGRASDLIQGERGLGFMANLLMNLLALIVNLLFFVLGYMIGYKKAIYMVLLFVICSINLLIATLKVVIYVMFYNKCRDNPEKELAMKDRLVYNRVSSSIPIPEDLP</sequence>
<accession>A0A7I8KLJ8</accession>
<protein>
    <submittedName>
        <fullName evidence="2">Uncharacterized protein</fullName>
    </submittedName>
</protein>
<feature type="transmembrane region" description="Helical" evidence="1">
    <location>
        <begin position="229"/>
        <end position="249"/>
    </location>
</feature>
<organism evidence="2 3">
    <name type="scientific">Spirodela intermedia</name>
    <name type="common">Intermediate duckweed</name>
    <dbReference type="NCBI Taxonomy" id="51605"/>
    <lineage>
        <taxon>Eukaryota</taxon>
        <taxon>Viridiplantae</taxon>
        <taxon>Streptophyta</taxon>
        <taxon>Embryophyta</taxon>
        <taxon>Tracheophyta</taxon>
        <taxon>Spermatophyta</taxon>
        <taxon>Magnoliopsida</taxon>
        <taxon>Liliopsida</taxon>
        <taxon>Araceae</taxon>
        <taxon>Lemnoideae</taxon>
        <taxon>Spirodela</taxon>
    </lineage>
</organism>
<name>A0A7I8KLJ8_SPIIN</name>
<reference evidence="2" key="1">
    <citation type="submission" date="2020-02" db="EMBL/GenBank/DDBJ databases">
        <authorList>
            <person name="Scholz U."/>
            <person name="Mascher M."/>
            <person name="Fiebig A."/>
        </authorList>
    </citation>
    <scope>NUCLEOTIDE SEQUENCE</scope>
</reference>
<feature type="transmembrane region" description="Helical" evidence="1">
    <location>
        <begin position="92"/>
        <end position="114"/>
    </location>
</feature>
<feature type="transmembrane region" description="Helical" evidence="1">
    <location>
        <begin position="29"/>
        <end position="62"/>
    </location>
</feature>
<feature type="transmembrane region" description="Helical" evidence="1">
    <location>
        <begin position="167"/>
        <end position="188"/>
    </location>
</feature>
<keyword evidence="3" id="KW-1185">Reference proteome</keyword>
<keyword evidence="1" id="KW-1133">Transmembrane helix</keyword>